<feature type="transmembrane region" description="Helical" evidence="1">
    <location>
        <begin position="123"/>
        <end position="141"/>
    </location>
</feature>
<dbReference type="GO" id="GO:0003676">
    <property type="term" value="F:nucleic acid binding"/>
    <property type="evidence" value="ECO:0007669"/>
    <property type="project" value="InterPro"/>
</dbReference>
<keyword evidence="1" id="KW-0472">Membrane</keyword>
<keyword evidence="3" id="KW-0067">ATP-binding</keyword>
<feature type="transmembrane region" description="Helical" evidence="1">
    <location>
        <begin position="153"/>
        <end position="173"/>
    </location>
</feature>
<gene>
    <name evidence="3" type="ORF">ABY42_05630</name>
</gene>
<keyword evidence="1" id="KW-1133">Transmembrane helix</keyword>
<dbReference type="EMBL" id="CP011947">
    <property type="protein sequence ID" value="AKU07247.1"/>
    <property type="molecule type" value="Genomic_DNA"/>
</dbReference>
<keyword evidence="3" id="KW-0347">Helicase</keyword>
<dbReference type="GO" id="GO:0008270">
    <property type="term" value="F:zinc ion binding"/>
    <property type="evidence" value="ECO:0007669"/>
    <property type="project" value="InterPro"/>
</dbReference>
<dbReference type="SMART" id="SM00507">
    <property type="entry name" value="HNHc"/>
    <property type="match status" value="1"/>
</dbReference>
<dbReference type="CDD" id="cd00085">
    <property type="entry name" value="HNHc"/>
    <property type="match status" value="1"/>
</dbReference>
<dbReference type="InterPro" id="IPR003615">
    <property type="entry name" value="HNH_nuc"/>
</dbReference>
<dbReference type="PATRIC" id="fig|35746.4.peg.1197"/>
<evidence type="ECO:0000259" key="2">
    <source>
        <dbReference type="SMART" id="SM00507"/>
    </source>
</evidence>
<proteinExistence type="predicted"/>
<keyword evidence="1" id="KW-0812">Transmembrane</keyword>
<keyword evidence="3" id="KW-0547">Nucleotide-binding</keyword>
<organism evidence="3 4">
    <name type="scientific">Haloferax gibbonsii</name>
    <dbReference type="NCBI Taxonomy" id="35746"/>
    <lineage>
        <taxon>Archaea</taxon>
        <taxon>Methanobacteriati</taxon>
        <taxon>Methanobacteriota</taxon>
        <taxon>Stenosarchaea group</taxon>
        <taxon>Halobacteria</taxon>
        <taxon>Halobacteriales</taxon>
        <taxon>Haloferacaceae</taxon>
        <taxon>Haloferax</taxon>
    </lineage>
</organism>
<dbReference type="GO" id="GO:0004519">
    <property type="term" value="F:endonuclease activity"/>
    <property type="evidence" value="ECO:0007669"/>
    <property type="project" value="InterPro"/>
</dbReference>
<dbReference type="Pfam" id="PF01844">
    <property type="entry name" value="HNH"/>
    <property type="match status" value="1"/>
</dbReference>
<sequence>MSEDAETTTGRTTRRRRTIDRERIFRRDDYTCQNCGREYDEGSNILEVAHQRPTRDFENSNDADTPENLVTLCPNCHRRFDMGELGDRIASSLQRDFRERAKARNHASTVEAFAGDAIEITKLNVLIASVFGTGVTVLLQADVVTDVSALVNFGVGSGGLAWVLSTGFTLLAYHSCRTSGASSSAIEEVLEGGDDDELPEETTKIYYRNARRIGIAIGLTLSCVLLLIAGIALAATGDGGLAALVG</sequence>
<dbReference type="GO" id="GO:0004386">
    <property type="term" value="F:helicase activity"/>
    <property type="evidence" value="ECO:0007669"/>
    <property type="project" value="UniProtKB-KW"/>
</dbReference>
<dbReference type="RefSeq" id="WP_050458912.1">
    <property type="nucleotide sequence ID" value="NZ_CP011947.1"/>
</dbReference>
<feature type="transmembrane region" description="Helical" evidence="1">
    <location>
        <begin position="213"/>
        <end position="235"/>
    </location>
</feature>
<dbReference type="Gene3D" id="1.10.30.50">
    <property type="match status" value="1"/>
</dbReference>
<keyword evidence="3" id="KW-0378">Hydrolase</keyword>
<evidence type="ECO:0000313" key="4">
    <source>
        <dbReference type="Proteomes" id="UP000066124"/>
    </source>
</evidence>
<name>A0A0K1IRT9_HALGI</name>
<dbReference type="AlphaFoldDB" id="A0A0K1IRT9"/>
<evidence type="ECO:0000256" key="1">
    <source>
        <dbReference type="SAM" id="Phobius"/>
    </source>
</evidence>
<reference evidence="4" key="1">
    <citation type="journal article" date="2015" name="J. Biotechnol.">
        <title>Complete genome sequence of Haloferax gibbonsii strain ARA6, a potential producer of polyhydroxyalkanoates and halocins isolated from Araruama, Rio de Janeiro, Brasil.</title>
        <authorList>
            <person name="Pinto L.H."/>
            <person name="D'Alincourt Carvalho-Assef A.P."/>
            <person name="Vieira R.P."/>
            <person name="Clementino M.M."/>
            <person name="Albano R.M."/>
        </authorList>
    </citation>
    <scope>NUCLEOTIDE SEQUENCE [LARGE SCALE GENOMIC DNA]</scope>
    <source>
        <strain evidence="4">ARA6</strain>
    </source>
</reference>
<dbReference type="InterPro" id="IPR002711">
    <property type="entry name" value="HNH"/>
</dbReference>
<dbReference type="KEGG" id="hgi:ABY42_05630"/>
<feature type="domain" description="HNH nuclease" evidence="2">
    <location>
        <begin position="19"/>
        <end position="78"/>
    </location>
</feature>
<evidence type="ECO:0000313" key="3">
    <source>
        <dbReference type="EMBL" id="AKU07247.1"/>
    </source>
</evidence>
<protein>
    <submittedName>
        <fullName evidence="3">ATP-dependent helicase</fullName>
    </submittedName>
</protein>
<dbReference type="Proteomes" id="UP000066124">
    <property type="component" value="Chromosome"/>
</dbReference>
<accession>A0A0K1IRT9</accession>
<dbReference type="GeneID" id="25245420"/>